<dbReference type="PANTHER" id="PTHR12200">
    <property type="entry name" value="INTERFERON-INDUCIBLE PROTEIN AIM2 FAMILY MEMBER"/>
    <property type="match status" value="1"/>
</dbReference>
<gene>
    <name evidence="7" type="primary">PYHIN1</name>
</gene>
<dbReference type="InterPro" id="IPR004020">
    <property type="entry name" value="DAPIN"/>
</dbReference>
<feature type="compositionally biased region" description="Low complexity" evidence="4">
    <location>
        <begin position="173"/>
        <end position="183"/>
    </location>
</feature>
<dbReference type="GeneTree" id="ENSGT00390000013296"/>
<dbReference type="InterPro" id="IPR040205">
    <property type="entry name" value="HIN-200"/>
</dbReference>
<evidence type="ECO:0000256" key="4">
    <source>
        <dbReference type="SAM" id="MobiDB-lite"/>
    </source>
</evidence>
<comment type="similarity">
    <text evidence="2">Belongs to the HIN-200 family.</text>
</comment>
<evidence type="ECO:0000256" key="2">
    <source>
        <dbReference type="ARBA" id="ARBA00008647"/>
    </source>
</evidence>
<dbReference type="AlphaFoldDB" id="F7HD21"/>
<dbReference type="GO" id="GO:0035458">
    <property type="term" value="P:cellular response to interferon-beta"/>
    <property type="evidence" value="ECO:0007669"/>
    <property type="project" value="InterPro"/>
</dbReference>
<evidence type="ECO:0000259" key="6">
    <source>
        <dbReference type="PROSITE" id="PS50834"/>
    </source>
</evidence>
<dbReference type="PANTHER" id="PTHR12200:SF25">
    <property type="entry name" value="PYRIN AND HIN DOMAIN-CONTAINING PROTEIN 1"/>
    <property type="match status" value="1"/>
</dbReference>
<reference evidence="7" key="1">
    <citation type="submission" date="2009-03" db="EMBL/GenBank/DDBJ databases">
        <authorList>
            <person name="Warren W."/>
            <person name="Ye L."/>
            <person name="Minx P."/>
            <person name="Worley K."/>
            <person name="Gibbs R."/>
            <person name="Wilson R.K."/>
        </authorList>
    </citation>
    <scope>NUCLEOTIDE SEQUENCE [LARGE SCALE GENOMIC DNA]</scope>
</reference>
<feature type="domain" description="HIN-200" evidence="6">
    <location>
        <begin position="192"/>
        <end position="392"/>
    </location>
</feature>
<dbReference type="PROSITE" id="PS50824">
    <property type="entry name" value="DAPIN"/>
    <property type="match status" value="1"/>
</dbReference>
<dbReference type="PROSITE" id="PS50834">
    <property type="entry name" value="HIN_200"/>
    <property type="match status" value="1"/>
</dbReference>
<feature type="compositionally biased region" description="Basic residues" evidence="4">
    <location>
        <begin position="89"/>
        <end position="98"/>
    </location>
</feature>
<feature type="region of interest" description="Disordered" evidence="4">
    <location>
        <begin position="87"/>
        <end position="203"/>
    </location>
</feature>
<evidence type="ECO:0000259" key="5">
    <source>
        <dbReference type="PROSITE" id="PS50824"/>
    </source>
</evidence>
<dbReference type="GO" id="GO:0043517">
    <property type="term" value="P:positive regulation of DNA damage response, signal transduction by p53 class mediator"/>
    <property type="evidence" value="ECO:0007669"/>
    <property type="project" value="Ensembl"/>
</dbReference>
<dbReference type="GO" id="GO:2000060">
    <property type="term" value="P:positive regulation of ubiquitin-dependent protein catabolic process"/>
    <property type="evidence" value="ECO:0007669"/>
    <property type="project" value="Ensembl"/>
</dbReference>
<dbReference type="InterPro" id="IPR011029">
    <property type="entry name" value="DEATH-like_dom_sf"/>
</dbReference>
<keyword evidence="8" id="KW-1185">Reference proteome</keyword>
<dbReference type="GO" id="GO:0045893">
    <property type="term" value="P:positive regulation of DNA-templated transcription"/>
    <property type="evidence" value="ECO:0007669"/>
    <property type="project" value="Ensembl"/>
</dbReference>
<proteinExistence type="inferred from homology"/>
<dbReference type="GO" id="GO:0031648">
    <property type="term" value="P:protein destabilization"/>
    <property type="evidence" value="ECO:0007669"/>
    <property type="project" value="Ensembl"/>
</dbReference>
<protein>
    <submittedName>
        <fullName evidence="7">Pyrin and HIN domain family member 1</fullName>
    </submittedName>
</protein>
<name>F7HD21_CALJA</name>
<dbReference type="Bgee" id="ENSCJAG00000042581">
    <property type="expression patterns" value="Expressed in ovary and 6 other cell types or tissues"/>
</dbReference>
<dbReference type="Gene3D" id="2.40.50.140">
    <property type="entry name" value="Nucleic acid-binding proteins"/>
    <property type="match status" value="2"/>
</dbReference>
<dbReference type="InterPro" id="IPR004021">
    <property type="entry name" value="HIN200/IF120x"/>
</dbReference>
<dbReference type="GO" id="GO:0031625">
    <property type="term" value="F:ubiquitin protein ligase binding"/>
    <property type="evidence" value="ECO:0007669"/>
    <property type="project" value="Ensembl"/>
</dbReference>
<evidence type="ECO:0000256" key="1">
    <source>
        <dbReference type="ARBA" id="ARBA00004123"/>
    </source>
</evidence>
<evidence type="ECO:0000313" key="8">
    <source>
        <dbReference type="Proteomes" id="UP000008225"/>
    </source>
</evidence>
<feature type="region of interest" description="Disordered" evidence="4">
    <location>
        <begin position="417"/>
        <end position="450"/>
    </location>
</feature>
<feature type="domain" description="Pyrin" evidence="5">
    <location>
        <begin position="1"/>
        <end position="88"/>
    </location>
</feature>
<dbReference type="OMA" id="TKQRSHD"/>
<evidence type="ECO:0000313" key="7">
    <source>
        <dbReference type="Ensembl" id="ENSCJAP00000011671.5"/>
    </source>
</evidence>
<accession>F7HD21</accession>
<dbReference type="GO" id="GO:0032991">
    <property type="term" value="C:protein-containing complex"/>
    <property type="evidence" value="ECO:0007669"/>
    <property type="project" value="Ensembl"/>
</dbReference>
<dbReference type="Pfam" id="PF02758">
    <property type="entry name" value="PYRIN"/>
    <property type="match status" value="1"/>
</dbReference>
<evidence type="ECO:0000256" key="3">
    <source>
        <dbReference type="ARBA" id="ARBA00023242"/>
    </source>
</evidence>
<organism evidence="7 8">
    <name type="scientific">Callithrix jacchus</name>
    <name type="common">White-tufted-ear marmoset</name>
    <name type="synonym">Simia Jacchus</name>
    <dbReference type="NCBI Taxonomy" id="9483"/>
    <lineage>
        <taxon>Eukaryota</taxon>
        <taxon>Metazoa</taxon>
        <taxon>Chordata</taxon>
        <taxon>Craniata</taxon>
        <taxon>Vertebrata</taxon>
        <taxon>Euteleostomi</taxon>
        <taxon>Mammalia</taxon>
        <taxon>Eutheria</taxon>
        <taxon>Euarchontoglires</taxon>
        <taxon>Primates</taxon>
        <taxon>Haplorrhini</taxon>
        <taxon>Platyrrhini</taxon>
        <taxon>Cebidae</taxon>
        <taxon>Callitrichinae</taxon>
        <taxon>Callithrix</taxon>
        <taxon>Callithrix</taxon>
    </lineage>
</organism>
<dbReference type="SMART" id="SM01289">
    <property type="entry name" value="PYRIN"/>
    <property type="match status" value="1"/>
</dbReference>
<dbReference type="GO" id="GO:0003690">
    <property type="term" value="F:double-stranded DNA binding"/>
    <property type="evidence" value="ECO:0007669"/>
    <property type="project" value="TreeGrafter"/>
</dbReference>
<dbReference type="FunFam" id="2.40.50.140:FF:000101">
    <property type="entry name" value="Myeloid cell nuclear differentiation antigen"/>
    <property type="match status" value="1"/>
</dbReference>
<comment type="subcellular location">
    <subcellularLocation>
        <location evidence="1">Nucleus</location>
    </subcellularLocation>
</comment>
<dbReference type="GO" id="GO:0035457">
    <property type="term" value="P:cellular response to interferon-alpha"/>
    <property type="evidence" value="ECO:0007669"/>
    <property type="project" value="Ensembl"/>
</dbReference>
<dbReference type="CDD" id="cd08305">
    <property type="entry name" value="Pyrin"/>
    <property type="match status" value="1"/>
</dbReference>
<dbReference type="FunFam" id="2.40.50.140:FF:000105">
    <property type="entry name" value="Myeloid cell nuclear differentiation antigen"/>
    <property type="match status" value="1"/>
</dbReference>
<dbReference type="Ensembl" id="ENSCJAT00000012313.5">
    <property type="protein sequence ID" value="ENSCJAP00000011671.5"/>
    <property type="gene ID" value="ENSCJAG00000047539.3"/>
</dbReference>
<keyword evidence="3" id="KW-0539">Nucleus</keyword>
<dbReference type="SUPFAM" id="SSF159141">
    <property type="entry name" value="HIN-2000 domain-like"/>
    <property type="match status" value="2"/>
</dbReference>
<reference evidence="7" key="3">
    <citation type="submission" date="2025-09" db="UniProtKB">
        <authorList>
            <consortium name="Ensembl"/>
        </authorList>
    </citation>
    <scope>IDENTIFICATION</scope>
</reference>
<dbReference type="GO" id="GO:1900182">
    <property type="term" value="P:positive regulation of protein localization to nucleus"/>
    <property type="evidence" value="ECO:0007669"/>
    <property type="project" value="Ensembl"/>
</dbReference>
<dbReference type="Pfam" id="PF02760">
    <property type="entry name" value="HIN"/>
    <property type="match status" value="1"/>
</dbReference>
<reference evidence="7" key="2">
    <citation type="submission" date="2025-08" db="UniProtKB">
        <authorList>
            <consortium name="Ensembl"/>
        </authorList>
    </citation>
    <scope>IDENTIFICATION</scope>
</reference>
<dbReference type="GO" id="GO:0002218">
    <property type="term" value="P:activation of innate immune response"/>
    <property type="evidence" value="ECO:0007669"/>
    <property type="project" value="InterPro"/>
</dbReference>
<dbReference type="InterPro" id="IPR012340">
    <property type="entry name" value="NA-bd_OB-fold"/>
</dbReference>
<dbReference type="GO" id="GO:0005730">
    <property type="term" value="C:nucleolus"/>
    <property type="evidence" value="ECO:0007669"/>
    <property type="project" value="Ensembl"/>
</dbReference>
<dbReference type="FunFam" id="1.10.533.10:FF:000011">
    <property type="entry name" value="Myeloid cell nuclear differentiation antigen"/>
    <property type="match status" value="1"/>
</dbReference>
<dbReference type="Gene3D" id="1.10.533.10">
    <property type="entry name" value="Death Domain, Fas"/>
    <property type="match status" value="1"/>
</dbReference>
<sequence length="606" mass="68675">MANIYKTIVLLKGLEVINDYHFRMVKSLLSSDLKLNSKMRDEYDKIQIADLMEEKFPDDAGLGKLIQIIKEIPTLGNLAETLKKETLKVKGKTPSKKKQQNEVDRATPESTPSHILTAKGAEETPGAQKRKNSSEEETGTKRSKMSKEQTQPPCPAEASMSTARSHSPPPRPSSSTPHNTSSTEAQSLRPKVRRQATARKNICSKDPMRVMVLNATKIFKYESSEKNRRRMFHATVVTQTEFFHVKVLNINLKRKFTKKRIIIISNYFKYNSLLEVNEASSVSEAGPEQTFQVPKDVIRRARKTPKINILHKQASGDIVYGLFTLHKKTVKRKVTIYEILDKTGSMDVVGKGECHNIPCEKGDKLQLFCFRLRMRKDVLQLMSETHSFIQMRNRDRNICKKIKQRSIDSHSMALKLPKPSEAGTTFPRECHPSKTPHMLPATPSSSSFTKMPGRAQWLPPIIPALGEAEAGGSRGQEIKTILVNKDTTTQTSDVKLLMNSAPEQRQPQQTAVKDSFPSGCQHRVSQPCPQTSSGRFSYKVPSCISYSCASQHHNYWGDWIMIGTSLISTAYNLFNRIYHHQLSIFVETLLVFVFWYLQSICSRNNF</sequence>
<dbReference type="GO" id="GO:0005654">
    <property type="term" value="C:nucleoplasm"/>
    <property type="evidence" value="ECO:0007669"/>
    <property type="project" value="Ensembl"/>
</dbReference>
<dbReference type="Proteomes" id="UP000008225">
    <property type="component" value="Chromosome 18"/>
</dbReference>
<dbReference type="GO" id="GO:0050821">
    <property type="term" value="P:protein stabilization"/>
    <property type="evidence" value="ECO:0007669"/>
    <property type="project" value="Ensembl"/>
</dbReference>
<dbReference type="GO" id="GO:0005829">
    <property type="term" value="C:cytosol"/>
    <property type="evidence" value="ECO:0007669"/>
    <property type="project" value="TreeGrafter"/>
</dbReference>